<proteinExistence type="predicted"/>
<organism evidence="1 2">
    <name type="scientific">Schleiferia thermophila</name>
    <dbReference type="NCBI Taxonomy" id="884107"/>
    <lineage>
        <taxon>Bacteria</taxon>
        <taxon>Pseudomonadati</taxon>
        <taxon>Bacteroidota</taxon>
        <taxon>Flavobacteriia</taxon>
        <taxon>Flavobacteriales</taxon>
        <taxon>Schleiferiaceae</taxon>
        <taxon>Schleiferia</taxon>
    </lineage>
</organism>
<keyword evidence="2" id="KW-1185">Reference proteome</keyword>
<evidence type="ECO:0000313" key="1">
    <source>
        <dbReference type="EMBL" id="RCX02142.1"/>
    </source>
</evidence>
<name>A0A368ZYN9_9FLAO</name>
<dbReference type="AlphaFoldDB" id="A0A368ZYN9"/>
<dbReference type="RefSeq" id="WP_114366504.1">
    <property type="nucleotide sequence ID" value="NZ_BHZF01000004.1"/>
</dbReference>
<sequence length="252" mass="28552">MKFTLVLTFVCFLLSFTQDNRLILRLSEGQTVKYTNQLSTITYADENMQSPVAKGEFLFNQQLTIIKALESGYEVDLKLLRIKFKQESSRWSMDYDSDRKDAIPDGRGGMMVMIMNSLLEEKYKLEVNNTGKVVKKPKIQTPDGNDIGAAFGNVFIELPGTPVRIGDSWFNELTFRNTKIQLMHTVTGVVNGLIEMDTEIVGDEYSRPGKTYIDPATGLLVKSEFETISKQFNQMLGSETFVKTKVNIQIMP</sequence>
<accession>A0A368ZYN9</accession>
<reference evidence="1 2" key="1">
    <citation type="submission" date="2018-07" db="EMBL/GenBank/DDBJ databases">
        <title>Genomic Encyclopedia of Type Strains, Phase IV (KMG-IV): sequencing the most valuable type-strain genomes for metagenomic binning, comparative biology and taxonomic classification.</title>
        <authorList>
            <person name="Goeker M."/>
        </authorList>
    </citation>
    <scope>NUCLEOTIDE SEQUENCE [LARGE SCALE GENOMIC DNA]</scope>
    <source>
        <strain evidence="1 2">DSM 21410</strain>
    </source>
</reference>
<gene>
    <name evidence="1" type="ORF">DES35_105113</name>
</gene>
<dbReference type="Proteomes" id="UP000253517">
    <property type="component" value="Unassembled WGS sequence"/>
</dbReference>
<dbReference type="EMBL" id="QPJS01000005">
    <property type="protein sequence ID" value="RCX02142.1"/>
    <property type="molecule type" value="Genomic_DNA"/>
</dbReference>
<protein>
    <submittedName>
        <fullName evidence="1">Uncharacterized protein</fullName>
    </submittedName>
</protein>
<comment type="caution">
    <text evidence="1">The sequence shown here is derived from an EMBL/GenBank/DDBJ whole genome shotgun (WGS) entry which is preliminary data.</text>
</comment>
<evidence type="ECO:0000313" key="2">
    <source>
        <dbReference type="Proteomes" id="UP000253517"/>
    </source>
</evidence>